<dbReference type="Proteomes" id="UP000635565">
    <property type="component" value="Unassembled WGS sequence"/>
</dbReference>
<keyword evidence="2" id="KW-1185">Reference proteome</keyword>
<reference evidence="1 2" key="1">
    <citation type="journal article" date="2021" name="Int. J. Syst. Evol. Microbiol.">
        <title>Reticulibacter mediterranei gen. nov., sp. nov., within the new family Reticulibacteraceae fam. nov., and Ktedonospora formicarum gen. nov., sp. nov., Ktedonobacter robiniae sp. nov., Dictyobacter formicarum sp. nov. and Dictyobacter arantiisoli sp. nov., belonging to the class Ktedonobacteria.</title>
        <authorList>
            <person name="Yabe S."/>
            <person name="Zheng Y."/>
            <person name="Wang C.M."/>
            <person name="Sakai Y."/>
            <person name="Abe K."/>
            <person name="Yokota A."/>
            <person name="Donadio S."/>
            <person name="Cavaletti L."/>
            <person name="Monciardini P."/>
        </authorList>
    </citation>
    <scope>NUCLEOTIDE SEQUENCE [LARGE SCALE GENOMIC DNA]</scope>
    <source>
        <strain evidence="1 2">SOSP1-9</strain>
    </source>
</reference>
<sequence>MADLIRTRCKQGTLIITDNQIKIELGQLRQQTLARSALTGVDSSMGVPSVFGLGGGTNLVFHGQGAERLHADLVKPNVAREIVNLLGK</sequence>
<protein>
    <recommendedName>
        <fullName evidence="3">Bacterial Pleckstrin homology domain-containing protein</fullName>
    </recommendedName>
</protein>
<evidence type="ECO:0000313" key="1">
    <source>
        <dbReference type="EMBL" id="GHO88030.1"/>
    </source>
</evidence>
<gene>
    <name evidence="1" type="ORF">KSZ_60360</name>
</gene>
<evidence type="ECO:0008006" key="3">
    <source>
        <dbReference type="Google" id="ProtNLM"/>
    </source>
</evidence>
<organism evidence="1 2">
    <name type="scientific">Dictyobacter formicarum</name>
    <dbReference type="NCBI Taxonomy" id="2778368"/>
    <lineage>
        <taxon>Bacteria</taxon>
        <taxon>Bacillati</taxon>
        <taxon>Chloroflexota</taxon>
        <taxon>Ktedonobacteria</taxon>
        <taxon>Ktedonobacterales</taxon>
        <taxon>Dictyobacteraceae</taxon>
        <taxon>Dictyobacter</taxon>
    </lineage>
</organism>
<accession>A0ABQ3VPL2</accession>
<dbReference type="RefSeq" id="WP_201365557.1">
    <property type="nucleotide sequence ID" value="NZ_BNJJ01000021.1"/>
</dbReference>
<dbReference type="EMBL" id="BNJJ01000021">
    <property type="protein sequence ID" value="GHO88030.1"/>
    <property type="molecule type" value="Genomic_DNA"/>
</dbReference>
<comment type="caution">
    <text evidence="1">The sequence shown here is derived from an EMBL/GenBank/DDBJ whole genome shotgun (WGS) entry which is preliminary data.</text>
</comment>
<proteinExistence type="predicted"/>
<evidence type="ECO:0000313" key="2">
    <source>
        <dbReference type="Proteomes" id="UP000635565"/>
    </source>
</evidence>
<name>A0ABQ3VPL2_9CHLR</name>